<evidence type="ECO:0000313" key="1">
    <source>
        <dbReference type="EMBL" id="ATX64506.1"/>
    </source>
</evidence>
<dbReference type="RefSeq" id="WP_071479445.1">
    <property type="nucleotide sequence ID" value="NZ_CP024899.1"/>
</dbReference>
<dbReference type="STRING" id="441209.GCA_001870665_00234"/>
<accession>A0A2K8K6F0</accession>
<dbReference type="AlphaFoldDB" id="A0A2K8K6F0"/>
<proteinExistence type="predicted"/>
<dbReference type="Gene3D" id="3.40.50.2300">
    <property type="match status" value="1"/>
</dbReference>
<dbReference type="OrthoDB" id="7060229at2"/>
<gene>
    <name evidence="1" type="ORF">BG454_00540</name>
</gene>
<organism evidence="1 2">
    <name type="scientific">Roseinatronobacter bogoriensis subsp. barguzinensis</name>
    <dbReference type="NCBI Taxonomy" id="441209"/>
    <lineage>
        <taxon>Bacteria</taxon>
        <taxon>Pseudomonadati</taxon>
        <taxon>Pseudomonadota</taxon>
        <taxon>Alphaproteobacteria</taxon>
        <taxon>Rhodobacterales</taxon>
        <taxon>Paracoccaceae</taxon>
        <taxon>Roseinatronobacter</taxon>
    </lineage>
</organism>
<name>A0A2K8K6F0_9RHOB</name>
<evidence type="ECO:0000313" key="2">
    <source>
        <dbReference type="Proteomes" id="UP000228948"/>
    </source>
</evidence>
<dbReference type="EMBL" id="CP024899">
    <property type="protein sequence ID" value="ATX64506.1"/>
    <property type="molecule type" value="Genomic_DNA"/>
</dbReference>
<protein>
    <submittedName>
        <fullName evidence="1">Uncharacterized protein</fullName>
    </submittedName>
</protein>
<dbReference type="KEGG" id="rbg:BG454_00540"/>
<sequence length="80" mass="8871">MSFLIADLTLFYAATAPDVQNILEQRAPEFANLDMHLRSGISFDLARVLRTKGLPFACVLGNDASSLPKDLPNGNIYQFR</sequence>
<keyword evidence="2" id="KW-1185">Reference proteome</keyword>
<reference evidence="1 2" key="1">
    <citation type="submission" date="2017-11" db="EMBL/GenBank/DDBJ databases">
        <title>Revised Sequence and Annotation of the Rhodobaca barguzinensis strain alga05 Genome.</title>
        <authorList>
            <person name="Kopejtka K."/>
            <person name="Tomasch J.M."/>
            <person name="Bunk B."/>
            <person name="Koblizek M."/>
        </authorList>
    </citation>
    <scope>NUCLEOTIDE SEQUENCE [LARGE SCALE GENOMIC DNA]</scope>
    <source>
        <strain evidence="2">alga05</strain>
    </source>
</reference>
<dbReference type="Proteomes" id="UP000228948">
    <property type="component" value="Chromosome"/>
</dbReference>